<proteinExistence type="predicted"/>
<sequence>MLEEVPIELLGTDPFEFMHGIYGHQSKMTSLHTWKSSEDEDFNSYPYGDTVDKENILRIRELLETTTEQYWEEVY</sequence>
<dbReference type="EMBL" id="MK500349">
    <property type="protein sequence ID" value="QBK87340.1"/>
    <property type="molecule type" value="Genomic_DNA"/>
</dbReference>
<protein>
    <submittedName>
        <fullName evidence="1">Uncharacterized protein</fullName>
    </submittedName>
</protein>
<organism evidence="1">
    <name type="scientific">Marseillevirus LCMAC201</name>
    <dbReference type="NCBI Taxonomy" id="2506605"/>
    <lineage>
        <taxon>Viruses</taxon>
        <taxon>Varidnaviria</taxon>
        <taxon>Bamfordvirae</taxon>
        <taxon>Nucleocytoviricota</taxon>
        <taxon>Megaviricetes</taxon>
        <taxon>Pimascovirales</taxon>
        <taxon>Pimascovirales incertae sedis</taxon>
        <taxon>Marseilleviridae</taxon>
    </lineage>
</organism>
<accession>A0A481YWE2</accession>
<reference evidence="1" key="1">
    <citation type="journal article" date="2019" name="MBio">
        <title>Virus Genomes from Deep Sea Sediments Expand the Ocean Megavirome and Support Independent Origins of Viral Gigantism.</title>
        <authorList>
            <person name="Backstrom D."/>
            <person name="Yutin N."/>
            <person name="Jorgensen S.L."/>
            <person name="Dharamshi J."/>
            <person name="Homa F."/>
            <person name="Zaremba-Niedwiedzka K."/>
            <person name="Spang A."/>
            <person name="Wolf Y.I."/>
            <person name="Koonin E.V."/>
            <person name="Ettema T.J."/>
        </authorList>
    </citation>
    <scope>NUCLEOTIDE SEQUENCE</scope>
</reference>
<evidence type="ECO:0000313" key="1">
    <source>
        <dbReference type="EMBL" id="QBK87340.1"/>
    </source>
</evidence>
<name>A0A481YWE2_9VIRU</name>
<gene>
    <name evidence="1" type="ORF">LCMAC201_02500</name>
</gene>